<accession>A0ABS9RG88</accession>
<dbReference type="Proteomes" id="UP001156141">
    <property type="component" value="Unassembled WGS sequence"/>
</dbReference>
<keyword evidence="4" id="KW-1185">Reference proteome</keyword>
<dbReference type="InterPro" id="IPR015943">
    <property type="entry name" value="WD40/YVTN_repeat-like_dom_sf"/>
</dbReference>
<feature type="signal peptide" evidence="1">
    <location>
        <begin position="1"/>
        <end position="19"/>
    </location>
</feature>
<dbReference type="Pfam" id="PF21544">
    <property type="entry name" value="PorZ_N_b_propeller"/>
    <property type="match status" value="1"/>
</dbReference>
<dbReference type="Pfam" id="PF07494">
    <property type="entry name" value="Reg_prop"/>
    <property type="match status" value="1"/>
</dbReference>
<dbReference type="InterPro" id="IPR011110">
    <property type="entry name" value="Reg_prop"/>
</dbReference>
<feature type="chain" id="PRO_5046584406" evidence="1">
    <location>
        <begin position="20"/>
        <end position="781"/>
    </location>
</feature>
<organism evidence="3 4">
    <name type="scientific">Aestuariibaculum lutulentum</name>
    <dbReference type="NCBI Taxonomy" id="2920935"/>
    <lineage>
        <taxon>Bacteria</taxon>
        <taxon>Pseudomonadati</taxon>
        <taxon>Bacteroidota</taxon>
        <taxon>Flavobacteriia</taxon>
        <taxon>Flavobacteriales</taxon>
        <taxon>Flavobacteriaceae</taxon>
    </lineage>
</organism>
<protein>
    <submittedName>
        <fullName evidence="3">ABC transporter substrate-binding protein</fullName>
    </submittedName>
</protein>
<dbReference type="EMBL" id="JAKVQD010000001">
    <property type="protein sequence ID" value="MCH4551961.1"/>
    <property type="molecule type" value="Genomic_DNA"/>
</dbReference>
<evidence type="ECO:0000313" key="4">
    <source>
        <dbReference type="Proteomes" id="UP001156141"/>
    </source>
</evidence>
<name>A0ABS9RG88_9FLAO</name>
<proteinExistence type="predicted"/>
<dbReference type="InterPro" id="IPR048954">
    <property type="entry name" value="PorZ_N"/>
</dbReference>
<dbReference type="RefSeq" id="WP_240572282.1">
    <property type="nucleotide sequence ID" value="NZ_CP136709.1"/>
</dbReference>
<evidence type="ECO:0000313" key="3">
    <source>
        <dbReference type="EMBL" id="MCH4551961.1"/>
    </source>
</evidence>
<evidence type="ECO:0000256" key="1">
    <source>
        <dbReference type="SAM" id="SignalP"/>
    </source>
</evidence>
<evidence type="ECO:0000259" key="2">
    <source>
        <dbReference type="Pfam" id="PF21544"/>
    </source>
</evidence>
<sequence length="781" mass="87623">MFKKLVVFVVYIIPICLFAQDYSASWQGHFSYYNIKEVAQGNDKIYAASENAVFSLDTQTNQLEEINSVNGLSGETISTIYYSDAYELLVVGYDNGLIEIVFDNDENVLTIVDIIDKPTIPPTTKRINHFNGYNNLVYISTSYGISVFDLARLEFGDTYFIGDGGSQIQVNQTTIYQDYIYAACSGSNGIRRALTTNTNLIDFSNWEAVTTGNFTGIESQTDDLYAVRSDKRLFRVENGILTELSLYQDQPLDLRKVNENMIVTTRNQVFIYDSAFNLLSQVVVDTNNFPTELTSATIDDNFLYIGTKNFGVLKTELLNPVTFEEVHPDGPLLNIPFSLQAKSNGVWVTFGEYDLFYNPYPLNNRGISHLKGDQWINLPYNDVLEAKSLNRISVNPFKNNQVFISSFFSGLLEVNEETSIILYNETNSGLESLVLPNNPSYIDIRVGATTFDSNGVLWVTTGLVKNQLKSFDLSIKQWRSYSLGKIITDEFDNNGFADVVIDGNQTKWLASYDFGVIAFNENGSNSVKNISTEEENMPSKYVTALTLDKRNQLWIGTTKGVRVLYNTSNFFENNNVQVDEIIIEEDGIAKELLYQQYIMDIKVDGSNNKWIGTSDSGLFYFSSDGQKTIHHFTTDNSPLPSNSIRDISIDDVNGIVYIATTRGLVSFQSGSSGVLETIENAYAYPNPVRPGFDIVEKKVKIKDISENVNIKITDIEGNLVAEGQSRVNQRYSGYNLEIDGGTAYWNGKNLGDNVVASGVYLVMLSDLDTYETKVLKIMVVR</sequence>
<dbReference type="Gene3D" id="2.60.40.4070">
    <property type="match status" value="1"/>
</dbReference>
<comment type="caution">
    <text evidence="3">The sequence shown here is derived from an EMBL/GenBank/DDBJ whole genome shotgun (WGS) entry which is preliminary data.</text>
</comment>
<gene>
    <name evidence="3" type="ORF">MKW35_04960</name>
</gene>
<dbReference type="SUPFAM" id="SSF63829">
    <property type="entry name" value="Calcium-dependent phosphotriesterase"/>
    <property type="match status" value="2"/>
</dbReference>
<keyword evidence="1" id="KW-0732">Signal</keyword>
<dbReference type="Gene3D" id="2.130.10.10">
    <property type="entry name" value="YVTN repeat-like/Quinoprotein amine dehydrogenase"/>
    <property type="match status" value="3"/>
</dbReference>
<reference evidence="3" key="1">
    <citation type="submission" date="2022-02" db="EMBL/GenBank/DDBJ databases">
        <title>Aestuariibaculum sp., a marine bacterium isolated from sediment in Guangxi.</title>
        <authorList>
            <person name="Ying J."/>
        </authorList>
    </citation>
    <scope>NUCLEOTIDE SEQUENCE</scope>
    <source>
        <strain evidence="3">L182</strain>
    </source>
</reference>
<feature type="domain" description="PorZ N-terminal beta-propeller" evidence="2">
    <location>
        <begin position="45"/>
        <end position="207"/>
    </location>
</feature>